<dbReference type="GeneID" id="6750704"/>
<dbReference type="CTD" id="6750704"/>
<dbReference type="GO" id="GO:0016020">
    <property type="term" value="C:membrane"/>
    <property type="evidence" value="ECO:0007669"/>
    <property type="project" value="UniProtKB-SubCell"/>
</dbReference>
<dbReference type="CDD" id="cd03784">
    <property type="entry name" value="GT1_Gtf-like"/>
    <property type="match status" value="1"/>
</dbReference>
<dbReference type="SUPFAM" id="SSF53756">
    <property type="entry name" value="UDP-Glycosyltransferase/glycogen phosphorylase"/>
    <property type="match status" value="1"/>
</dbReference>
<dbReference type="FunFam" id="3.40.50.2000:FF:000815">
    <property type="entry name" value="Predicted protein"/>
    <property type="match status" value="1"/>
</dbReference>
<dbReference type="RefSeq" id="XP_002109489.1">
    <property type="nucleotide sequence ID" value="XM_002109453.1"/>
</dbReference>
<accession>B3RPL4</accession>
<keyword evidence="2 4" id="KW-0328">Glycosyltransferase</keyword>
<dbReference type="EMBL" id="DS985242">
    <property type="protein sequence ID" value="EDV27655.1"/>
    <property type="molecule type" value="Genomic_DNA"/>
</dbReference>
<dbReference type="GO" id="GO:0008194">
    <property type="term" value="F:UDP-glycosyltransferase activity"/>
    <property type="evidence" value="ECO:0000318"/>
    <property type="project" value="GO_Central"/>
</dbReference>
<evidence type="ECO:0000256" key="2">
    <source>
        <dbReference type="ARBA" id="ARBA00022676"/>
    </source>
</evidence>
<dbReference type="OrthoDB" id="5835829at2759"/>
<dbReference type="FunFam" id="3.40.50.2000:FF:000354">
    <property type="entry name" value="UDP-glucuronosyltransferase"/>
    <property type="match status" value="1"/>
</dbReference>
<dbReference type="AlphaFoldDB" id="B3RPL4"/>
<evidence type="ECO:0000256" key="4">
    <source>
        <dbReference type="RuleBase" id="RU003718"/>
    </source>
</evidence>
<dbReference type="InterPro" id="IPR050271">
    <property type="entry name" value="UDP-glycosyltransferase"/>
</dbReference>
<comment type="catalytic activity">
    <reaction evidence="5">
        <text>glucuronate acceptor + UDP-alpha-D-glucuronate = acceptor beta-D-glucuronoside + UDP + H(+)</text>
        <dbReference type="Rhea" id="RHEA:21032"/>
        <dbReference type="ChEBI" id="CHEBI:15378"/>
        <dbReference type="ChEBI" id="CHEBI:58052"/>
        <dbReference type="ChEBI" id="CHEBI:58223"/>
        <dbReference type="ChEBI" id="CHEBI:132367"/>
        <dbReference type="ChEBI" id="CHEBI:132368"/>
        <dbReference type="EC" id="2.4.1.17"/>
    </reaction>
</comment>
<evidence type="ECO:0000256" key="1">
    <source>
        <dbReference type="ARBA" id="ARBA00009995"/>
    </source>
</evidence>
<protein>
    <recommendedName>
        <fullName evidence="5">UDP-glucuronosyltransferase</fullName>
        <ecNumber evidence="5">2.4.1.17</ecNumber>
    </recommendedName>
</protein>
<gene>
    <name evidence="6" type="ORF">TRIADDRAFT_53582</name>
</gene>
<dbReference type="EC" id="2.4.1.17" evidence="5"/>
<dbReference type="HOGENOM" id="CLU_012949_3_1_1"/>
<keyword evidence="3 4" id="KW-0808">Transferase</keyword>
<comment type="similarity">
    <text evidence="1 4">Belongs to the UDP-glycosyltransferase family.</text>
</comment>
<dbReference type="InParanoid" id="B3RPL4"/>
<dbReference type="InterPro" id="IPR002213">
    <property type="entry name" value="UDP_glucos_trans"/>
</dbReference>
<dbReference type="Gene3D" id="3.40.50.2000">
    <property type="entry name" value="Glycogen Phosphorylase B"/>
    <property type="match status" value="2"/>
</dbReference>
<evidence type="ECO:0000313" key="6">
    <source>
        <dbReference type="EMBL" id="EDV27655.1"/>
    </source>
</evidence>
<dbReference type="eggNOG" id="KOG1192">
    <property type="taxonomic scope" value="Eukaryota"/>
</dbReference>
<dbReference type="PhylomeDB" id="B3RPL4"/>
<dbReference type="OMA" id="MWNTEII"/>
<comment type="subcellular location">
    <subcellularLocation>
        <location evidence="5">Membrane</location>
        <topology evidence="5">Single-pass membrane protein</topology>
    </subcellularLocation>
</comment>
<keyword evidence="7" id="KW-1185">Reference proteome</keyword>
<evidence type="ECO:0000313" key="7">
    <source>
        <dbReference type="Proteomes" id="UP000009022"/>
    </source>
</evidence>
<dbReference type="STRING" id="10228.B3RPL4"/>
<dbReference type="PROSITE" id="PS00375">
    <property type="entry name" value="UDPGT"/>
    <property type="match status" value="1"/>
</dbReference>
<reference evidence="6 7" key="1">
    <citation type="journal article" date="2008" name="Nature">
        <title>The Trichoplax genome and the nature of placozoans.</title>
        <authorList>
            <person name="Srivastava M."/>
            <person name="Begovic E."/>
            <person name="Chapman J."/>
            <person name="Putnam N.H."/>
            <person name="Hellsten U."/>
            <person name="Kawashima T."/>
            <person name="Kuo A."/>
            <person name="Mitros T."/>
            <person name="Salamov A."/>
            <person name="Carpenter M.L."/>
            <person name="Signorovitch A.Y."/>
            <person name="Moreno M.A."/>
            <person name="Kamm K."/>
            <person name="Grimwood J."/>
            <person name="Schmutz J."/>
            <person name="Shapiro H."/>
            <person name="Grigoriev I.V."/>
            <person name="Buss L.W."/>
            <person name="Schierwater B."/>
            <person name="Dellaporta S.L."/>
            <person name="Rokhsar D.S."/>
        </authorList>
    </citation>
    <scope>NUCLEOTIDE SEQUENCE [LARGE SCALE GENOMIC DNA]</scope>
    <source>
        <strain evidence="6 7">Grell-BS-1999</strain>
    </source>
</reference>
<evidence type="ECO:0000256" key="3">
    <source>
        <dbReference type="ARBA" id="ARBA00022679"/>
    </source>
</evidence>
<dbReference type="PANTHER" id="PTHR48043:SF145">
    <property type="entry name" value="FI06409P-RELATED"/>
    <property type="match status" value="1"/>
</dbReference>
<evidence type="ECO:0000256" key="5">
    <source>
        <dbReference type="RuleBase" id="RU362059"/>
    </source>
</evidence>
<dbReference type="KEGG" id="tad:TRIADDRAFT_53582"/>
<dbReference type="Pfam" id="PF00201">
    <property type="entry name" value="UDPGT"/>
    <property type="match status" value="1"/>
</dbReference>
<dbReference type="PANTHER" id="PTHR48043">
    <property type="entry name" value="EG:EG0003.4 PROTEIN-RELATED"/>
    <property type="match status" value="1"/>
</dbReference>
<dbReference type="InterPro" id="IPR035595">
    <property type="entry name" value="UDP_glycos_trans_CS"/>
</dbReference>
<dbReference type="Proteomes" id="UP000009022">
    <property type="component" value="Unassembled WGS sequence"/>
</dbReference>
<dbReference type="GO" id="GO:0015020">
    <property type="term" value="F:glucuronosyltransferase activity"/>
    <property type="evidence" value="ECO:0007669"/>
    <property type="project" value="UniProtKB-EC"/>
</dbReference>
<name>B3RPL4_TRIAD</name>
<organism evidence="6 7">
    <name type="scientific">Trichoplax adhaerens</name>
    <name type="common">Trichoplax reptans</name>
    <dbReference type="NCBI Taxonomy" id="10228"/>
    <lineage>
        <taxon>Eukaryota</taxon>
        <taxon>Metazoa</taxon>
        <taxon>Placozoa</taxon>
        <taxon>Uniplacotomia</taxon>
        <taxon>Trichoplacea</taxon>
        <taxon>Trichoplacidae</taxon>
        <taxon>Trichoplax</taxon>
    </lineage>
</organism>
<proteinExistence type="inferred from homology"/>
<sequence>MATFTQKYIRCLLLIASLMNVVTSIKVVLLPSFGTSHLLVMDTIGAELQNRGHEVVILVEEEQVIPSIRTATATYAVSDHFSAAVINNLTASTNNFEVIKKVMAWQSHYCDCVLSHSQFRRRFSHFDLMIGDRSLPCAYILPEILNLTYVIVSSVGLNAPMRLMNSPNPLAYIPQYGTGYSDKMNLLQRTTNTLVWCGHTIASHIFVYRLIEKLRQEYHVEIDASQLKLKPALMLISADFTLEFARPLMPNVQLVGPLTPQPPSALPHHLDDFISNVRPYQRFVLVSLGSIFQFSNDQVMVAYRSLSRLPFKVIWKHSSNLSNNISNDHIRIENWVPQNDLLGHPNIVAFITHCGPSGMYEGAYHGVPMIGLPYVPEQETNLVQISRAGIGIGLNSTNLTTDSIYDAVMEVVNNPSYKQNARRISKLLKGRPRTPRHEAVDWIELWLSILTTSNVDKAKIRISSGITGQRAYYKLSF</sequence>